<protein>
    <recommendedName>
        <fullName evidence="7">ABC transporter domain-containing protein</fullName>
    </recommendedName>
</protein>
<gene>
    <name evidence="8" type="ORF">M407DRAFT_176576</name>
</gene>
<dbReference type="PROSITE" id="PS50893">
    <property type="entry name" value="ABC_TRANSPORTER_2"/>
    <property type="match status" value="1"/>
</dbReference>
<dbReference type="GO" id="GO:0016020">
    <property type="term" value="C:membrane"/>
    <property type="evidence" value="ECO:0007669"/>
    <property type="project" value="UniProtKB-SubCell"/>
</dbReference>
<dbReference type="AlphaFoldDB" id="A0A0C3QNP7"/>
<evidence type="ECO:0000313" key="9">
    <source>
        <dbReference type="Proteomes" id="UP000054248"/>
    </source>
</evidence>
<dbReference type="Proteomes" id="UP000054248">
    <property type="component" value="Unassembled WGS sequence"/>
</dbReference>
<keyword evidence="6" id="KW-0472">Membrane</keyword>
<dbReference type="PANTHER" id="PTHR24221">
    <property type="entry name" value="ATP-BINDING CASSETTE SUB-FAMILY B"/>
    <property type="match status" value="1"/>
</dbReference>
<organism evidence="8 9">
    <name type="scientific">Tulasnella calospora MUT 4182</name>
    <dbReference type="NCBI Taxonomy" id="1051891"/>
    <lineage>
        <taxon>Eukaryota</taxon>
        <taxon>Fungi</taxon>
        <taxon>Dikarya</taxon>
        <taxon>Basidiomycota</taxon>
        <taxon>Agaricomycotina</taxon>
        <taxon>Agaricomycetes</taxon>
        <taxon>Cantharellales</taxon>
        <taxon>Tulasnellaceae</taxon>
        <taxon>Tulasnella</taxon>
    </lineage>
</organism>
<evidence type="ECO:0000256" key="5">
    <source>
        <dbReference type="ARBA" id="ARBA00022989"/>
    </source>
</evidence>
<evidence type="ECO:0000256" key="6">
    <source>
        <dbReference type="ARBA" id="ARBA00023136"/>
    </source>
</evidence>
<dbReference type="SMART" id="SM00382">
    <property type="entry name" value="AAA"/>
    <property type="match status" value="1"/>
</dbReference>
<reference evidence="8 9" key="1">
    <citation type="submission" date="2014-04" db="EMBL/GenBank/DDBJ databases">
        <authorList>
            <consortium name="DOE Joint Genome Institute"/>
            <person name="Kuo A."/>
            <person name="Girlanda M."/>
            <person name="Perotto S."/>
            <person name="Kohler A."/>
            <person name="Nagy L.G."/>
            <person name="Floudas D."/>
            <person name="Copeland A."/>
            <person name="Barry K.W."/>
            <person name="Cichocki N."/>
            <person name="Veneault-Fourrey C."/>
            <person name="LaButti K."/>
            <person name="Lindquist E.A."/>
            <person name="Lipzen A."/>
            <person name="Lundell T."/>
            <person name="Morin E."/>
            <person name="Murat C."/>
            <person name="Sun H."/>
            <person name="Tunlid A."/>
            <person name="Henrissat B."/>
            <person name="Grigoriev I.V."/>
            <person name="Hibbett D.S."/>
            <person name="Martin F."/>
            <person name="Nordberg H.P."/>
            <person name="Cantor M.N."/>
            <person name="Hua S.X."/>
        </authorList>
    </citation>
    <scope>NUCLEOTIDE SEQUENCE [LARGE SCALE GENOMIC DNA]</scope>
    <source>
        <strain evidence="8 9">MUT 4182</strain>
    </source>
</reference>
<dbReference type="GO" id="GO:0042626">
    <property type="term" value="F:ATPase-coupled transmembrane transporter activity"/>
    <property type="evidence" value="ECO:0007669"/>
    <property type="project" value="TreeGrafter"/>
</dbReference>
<dbReference type="STRING" id="1051891.A0A0C3QNP7"/>
<dbReference type="Gene3D" id="1.20.1560.10">
    <property type="entry name" value="ABC transporter type 1, transmembrane domain"/>
    <property type="match status" value="1"/>
</dbReference>
<evidence type="ECO:0000256" key="3">
    <source>
        <dbReference type="ARBA" id="ARBA00022741"/>
    </source>
</evidence>
<dbReference type="InterPro" id="IPR027417">
    <property type="entry name" value="P-loop_NTPase"/>
</dbReference>
<reference evidence="9" key="2">
    <citation type="submission" date="2015-01" db="EMBL/GenBank/DDBJ databases">
        <title>Evolutionary Origins and Diversification of the Mycorrhizal Mutualists.</title>
        <authorList>
            <consortium name="DOE Joint Genome Institute"/>
            <consortium name="Mycorrhizal Genomics Consortium"/>
            <person name="Kohler A."/>
            <person name="Kuo A."/>
            <person name="Nagy L.G."/>
            <person name="Floudas D."/>
            <person name="Copeland A."/>
            <person name="Barry K.W."/>
            <person name="Cichocki N."/>
            <person name="Veneault-Fourrey C."/>
            <person name="LaButti K."/>
            <person name="Lindquist E.A."/>
            <person name="Lipzen A."/>
            <person name="Lundell T."/>
            <person name="Morin E."/>
            <person name="Murat C."/>
            <person name="Riley R."/>
            <person name="Ohm R."/>
            <person name="Sun H."/>
            <person name="Tunlid A."/>
            <person name="Henrissat B."/>
            <person name="Grigoriev I.V."/>
            <person name="Hibbett D.S."/>
            <person name="Martin F."/>
        </authorList>
    </citation>
    <scope>NUCLEOTIDE SEQUENCE [LARGE SCALE GENOMIC DNA]</scope>
    <source>
        <strain evidence="9">MUT 4182</strain>
    </source>
</reference>
<accession>A0A0C3QNP7</accession>
<keyword evidence="9" id="KW-1185">Reference proteome</keyword>
<keyword evidence="3" id="KW-0547">Nucleotide-binding</keyword>
<dbReference type="EMBL" id="KN822990">
    <property type="protein sequence ID" value="KIO28774.1"/>
    <property type="molecule type" value="Genomic_DNA"/>
</dbReference>
<dbReference type="GO" id="GO:0016887">
    <property type="term" value="F:ATP hydrolysis activity"/>
    <property type="evidence" value="ECO:0007669"/>
    <property type="project" value="InterPro"/>
</dbReference>
<keyword evidence="2" id="KW-0812">Transmembrane</keyword>
<proteinExistence type="predicted"/>
<evidence type="ECO:0000313" key="8">
    <source>
        <dbReference type="EMBL" id="KIO28774.1"/>
    </source>
</evidence>
<dbReference type="Pfam" id="PF00005">
    <property type="entry name" value="ABC_tran"/>
    <property type="match status" value="1"/>
</dbReference>
<dbReference type="HOGENOM" id="CLU_000604_63_1_1"/>
<name>A0A0C3QNP7_9AGAM</name>
<evidence type="ECO:0000259" key="7">
    <source>
        <dbReference type="PROSITE" id="PS50893"/>
    </source>
</evidence>
<evidence type="ECO:0000256" key="1">
    <source>
        <dbReference type="ARBA" id="ARBA00004141"/>
    </source>
</evidence>
<keyword evidence="5" id="KW-1133">Transmembrane helix</keyword>
<sequence>MITKKVDQPAFYKAIVLQVVLTVVQWAVSSSQEWARPIIEHRFKYHYNQKLIAVQLKMDLPTSESTEVQAKLKAAGADGGSRAWAAFNKLISILGTILQLASTSGYVMGSMAQQPGGSTVAALCMLSPFFNSFQFRQWLVVFYARVTNESYTRMESLYNFATDSQWKLEALANVTGDYVEKEYGRARKDFGDTTDDYPWGGDTRLFSPFDLARDLVGDSGLLLLAIKMVASPGTVPLASIAVMEQTSQALNNMMWSLMSDGPSIGETFMRVKALYEVDNIANKIQDGTESYPPEGNQGKAMKVEFRNVFFKYPKSDSKDNVIDGLSFVIPAGSICVIVGENGCGKSSTIKLLTRTYDITDGDILIDDKPIQSYKLNELRDASAIMHQDYLHFKFSIRENIGFGNVALMNDLDAIKEAAKLGGADEFIEKLPSGYDTIMGEEPDSISSGSPPEGSALDLMLKEKKEAPQAFSGGQTQRMALSRTFMRSMGDRVKLLAYDEPSAALDPKAEFALFERLRGLKGDKTMLFITHRFGYLTKYADQIIYMEKGKAVEKGSHDELLAMNGKYAHMYNVQAKAFL</sequence>
<dbReference type="InterPro" id="IPR003439">
    <property type="entry name" value="ABC_transporter-like_ATP-bd"/>
</dbReference>
<dbReference type="Gene3D" id="3.40.50.300">
    <property type="entry name" value="P-loop containing nucleotide triphosphate hydrolases"/>
    <property type="match status" value="2"/>
</dbReference>
<evidence type="ECO:0000256" key="4">
    <source>
        <dbReference type="ARBA" id="ARBA00022840"/>
    </source>
</evidence>
<dbReference type="GO" id="GO:0005524">
    <property type="term" value="F:ATP binding"/>
    <property type="evidence" value="ECO:0007669"/>
    <property type="project" value="UniProtKB-KW"/>
</dbReference>
<comment type="subcellular location">
    <subcellularLocation>
        <location evidence="1">Membrane</location>
        <topology evidence="1">Multi-pass membrane protein</topology>
    </subcellularLocation>
</comment>
<dbReference type="InterPro" id="IPR039421">
    <property type="entry name" value="Type_1_exporter"/>
</dbReference>
<dbReference type="SUPFAM" id="SSF52540">
    <property type="entry name" value="P-loop containing nucleoside triphosphate hydrolases"/>
    <property type="match status" value="1"/>
</dbReference>
<dbReference type="PANTHER" id="PTHR24221:SF503">
    <property type="entry name" value="MITOCHONDRIAL POTASSIUM CHANNEL ATP-BINDING SUBUNIT"/>
    <property type="match status" value="1"/>
</dbReference>
<evidence type="ECO:0000256" key="2">
    <source>
        <dbReference type="ARBA" id="ARBA00022692"/>
    </source>
</evidence>
<dbReference type="OrthoDB" id="6500128at2759"/>
<dbReference type="InterPro" id="IPR036640">
    <property type="entry name" value="ABC1_TM_sf"/>
</dbReference>
<feature type="domain" description="ABC transporter" evidence="7">
    <location>
        <begin position="303"/>
        <end position="572"/>
    </location>
</feature>
<keyword evidence="4" id="KW-0067">ATP-binding</keyword>
<dbReference type="InterPro" id="IPR003593">
    <property type="entry name" value="AAA+_ATPase"/>
</dbReference>